<dbReference type="CDD" id="cd05379">
    <property type="entry name" value="CAP_bacterial"/>
    <property type="match status" value="1"/>
</dbReference>
<dbReference type="SUPFAM" id="SSF55797">
    <property type="entry name" value="PR-1-like"/>
    <property type="match status" value="1"/>
</dbReference>
<dbReference type="AlphaFoldDB" id="A0A951U4Y6"/>
<feature type="domain" description="SCP" evidence="2">
    <location>
        <begin position="52"/>
        <end position="166"/>
    </location>
</feature>
<sequence>MINLATSSASALNAQPIRSTQPAPLKPTAATRATRKRASASATAALEKSVFRQINRYRQQQGLAALSTNSSITRQARRHSQDMANSGDISHDGFEGRVKTIGKTIRYRSAAENVAYNFGFESPGAQAVTGWLNSPGHLDNIVGNFNLTGIGVAKNSRGEYYFTQIFIKR</sequence>
<dbReference type="InterPro" id="IPR014044">
    <property type="entry name" value="CAP_dom"/>
</dbReference>
<dbReference type="Proteomes" id="UP000707356">
    <property type="component" value="Unassembled WGS sequence"/>
</dbReference>
<evidence type="ECO:0000256" key="1">
    <source>
        <dbReference type="SAM" id="MobiDB-lite"/>
    </source>
</evidence>
<dbReference type="InterPro" id="IPR035940">
    <property type="entry name" value="CAP_sf"/>
</dbReference>
<proteinExistence type="predicted"/>
<organism evidence="3 4">
    <name type="scientific">Pegethrix bostrychoides GSE-TBD4-15B</name>
    <dbReference type="NCBI Taxonomy" id="2839662"/>
    <lineage>
        <taxon>Bacteria</taxon>
        <taxon>Bacillati</taxon>
        <taxon>Cyanobacteriota</taxon>
        <taxon>Cyanophyceae</taxon>
        <taxon>Oculatellales</taxon>
        <taxon>Oculatellaceae</taxon>
        <taxon>Pegethrix</taxon>
    </lineage>
</organism>
<reference evidence="3" key="1">
    <citation type="submission" date="2021-05" db="EMBL/GenBank/DDBJ databases">
        <authorList>
            <person name="Pietrasiak N."/>
            <person name="Ward R."/>
            <person name="Stajich J.E."/>
            <person name="Kurbessoian T."/>
        </authorList>
    </citation>
    <scope>NUCLEOTIDE SEQUENCE</scope>
    <source>
        <strain evidence="3">GSE-TBD4-15B</strain>
    </source>
</reference>
<accession>A0A951U4Y6</accession>
<name>A0A951U4Y6_9CYAN</name>
<feature type="compositionally biased region" description="Low complexity" evidence="1">
    <location>
        <begin position="22"/>
        <end position="32"/>
    </location>
</feature>
<comment type="caution">
    <text evidence="3">The sequence shown here is derived from an EMBL/GenBank/DDBJ whole genome shotgun (WGS) entry which is preliminary data.</text>
</comment>
<dbReference type="Pfam" id="PF00188">
    <property type="entry name" value="CAP"/>
    <property type="match status" value="1"/>
</dbReference>
<protein>
    <submittedName>
        <fullName evidence="3">CAP domain-containing protein</fullName>
    </submittedName>
</protein>
<evidence type="ECO:0000313" key="3">
    <source>
        <dbReference type="EMBL" id="MBW4466110.1"/>
    </source>
</evidence>
<gene>
    <name evidence="3" type="ORF">KME07_11830</name>
</gene>
<dbReference type="EMBL" id="JAHHHV010000065">
    <property type="protein sequence ID" value="MBW4466110.1"/>
    <property type="molecule type" value="Genomic_DNA"/>
</dbReference>
<feature type="region of interest" description="Disordered" evidence="1">
    <location>
        <begin position="66"/>
        <end position="93"/>
    </location>
</feature>
<feature type="region of interest" description="Disordered" evidence="1">
    <location>
        <begin position="1"/>
        <end position="42"/>
    </location>
</feature>
<dbReference type="Gene3D" id="3.40.33.10">
    <property type="entry name" value="CAP"/>
    <property type="match status" value="1"/>
</dbReference>
<evidence type="ECO:0000259" key="2">
    <source>
        <dbReference type="Pfam" id="PF00188"/>
    </source>
</evidence>
<evidence type="ECO:0000313" key="4">
    <source>
        <dbReference type="Proteomes" id="UP000707356"/>
    </source>
</evidence>
<dbReference type="PANTHER" id="PTHR31157">
    <property type="entry name" value="SCP DOMAIN-CONTAINING PROTEIN"/>
    <property type="match status" value="1"/>
</dbReference>
<feature type="compositionally biased region" description="Low complexity" evidence="1">
    <location>
        <begin position="1"/>
        <end position="14"/>
    </location>
</feature>
<reference evidence="3" key="2">
    <citation type="journal article" date="2022" name="Microbiol. Resour. Announc.">
        <title>Metagenome Sequencing to Explore Phylogenomics of Terrestrial Cyanobacteria.</title>
        <authorList>
            <person name="Ward R.D."/>
            <person name="Stajich J.E."/>
            <person name="Johansen J.R."/>
            <person name="Huntemann M."/>
            <person name="Clum A."/>
            <person name="Foster B."/>
            <person name="Foster B."/>
            <person name="Roux S."/>
            <person name="Palaniappan K."/>
            <person name="Varghese N."/>
            <person name="Mukherjee S."/>
            <person name="Reddy T.B.K."/>
            <person name="Daum C."/>
            <person name="Copeland A."/>
            <person name="Chen I.A."/>
            <person name="Ivanova N.N."/>
            <person name="Kyrpides N.C."/>
            <person name="Shapiro N."/>
            <person name="Eloe-Fadrosh E.A."/>
            <person name="Pietrasiak N."/>
        </authorList>
    </citation>
    <scope>NUCLEOTIDE SEQUENCE</scope>
    <source>
        <strain evidence="3">GSE-TBD4-15B</strain>
    </source>
</reference>
<dbReference type="PANTHER" id="PTHR31157:SF1">
    <property type="entry name" value="SCP DOMAIN-CONTAINING PROTEIN"/>
    <property type="match status" value="1"/>
</dbReference>